<dbReference type="PANTHER" id="PTHR36152">
    <property type="entry name" value="CYTOPLASMIC PROTEIN-RELATED"/>
    <property type="match status" value="1"/>
</dbReference>
<accession>A0A0C2EC33</accession>
<dbReference type="Proteomes" id="UP000031535">
    <property type="component" value="Unassembled WGS sequence"/>
</dbReference>
<dbReference type="STRING" id="226910.UCMB321_2945"/>
<dbReference type="Gene3D" id="2.30.110.20">
    <property type="entry name" value="Hcp1-like"/>
    <property type="match status" value="1"/>
</dbReference>
<dbReference type="InterPro" id="IPR008514">
    <property type="entry name" value="T6SS_Hcp"/>
</dbReference>
<organism evidence="1 2">
    <name type="scientific">Pseudomonas batumici</name>
    <dbReference type="NCBI Taxonomy" id="226910"/>
    <lineage>
        <taxon>Bacteria</taxon>
        <taxon>Pseudomonadati</taxon>
        <taxon>Pseudomonadota</taxon>
        <taxon>Gammaproteobacteria</taxon>
        <taxon>Pseudomonadales</taxon>
        <taxon>Pseudomonadaceae</taxon>
        <taxon>Pseudomonas</taxon>
    </lineage>
</organism>
<comment type="caution">
    <text evidence="1">The sequence shown here is derived from an EMBL/GenBank/DDBJ whole genome shotgun (WGS) entry which is preliminary data.</text>
</comment>
<dbReference type="Pfam" id="PF05638">
    <property type="entry name" value="T6SS_HCP"/>
    <property type="match status" value="1"/>
</dbReference>
<protein>
    <submittedName>
        <fullName evidence="1">Putative cytoplasmic protein USSDB7A</fullName>
    </submittedName>
</protein>
<dbReference type="PATRIC" id="fig|226910.6.peg.2934"/>
<dbReference type="InterPro" id="IPR053165">
    <property type="entry name" value="HSI-I_assembly_Hcp1"/>
</dbReference>
<name>A0A0C2EC33_9PSED</name>
<evidence type="ECO:0000313" key="1">
    <source>
        <dbReference type="EMBL" id="KIH83449.1"/>
    </source>
</evidence>
<dbReference type="PANTHER" id="PTHR36152:SF1">
    <property type="entry name" value="UBIQUITIN-LIKE DOMAIN-CONTAINING PROTEIN"/>
    <property type="match status" value="1"/>
</dbReference>
<dbReference type="InterPro" id="IPR036624">
    <property type="entry name" value="Hcp1-lik_sf"/>
</dbReference>
<evidence type="ECO:0000313" key="2">
    <source>
        <dbReference type="Proteomes" id="UP000031535"/>
    </source>
</evidence>
<keyword evidence="2" id="KW-1185">Reference proteome</keyword>
<gene>
    <name evidence="1" type="ORF">UCMB321_2945</name>
</gene>
<sequence>MDAIILDLGSTIKGDSLLEGYADKIEVMSYSHNVAMQVTNDVSNSERTSGKPHIGEFTLTKFIDSATPSINEYCCAGKPIAEVKVTVGRNAAESSGQLMPFIVYTLTNAVVSNVSVSGGTGGKPVETLSLNFTKIKWELTAQKDDGTKEGTAASTWDLAANKLIKG</sequence>
<dbReference type="SUPFAM" id="SSF141452">
    <property type="entry name" value="Hcp1-like"/>
    <property type="match status" value="1"/>
</dbReference>
<dbReference type="EMBL" id="JXDG01000037">
    <property type="protein sequence ID" value="KIH83449.1"/>
    <property type="molecule type" value="Genomic_DNA"/>
</dbReference>
<dbReference type="OrthoDB" id="6869716at2"/>
<dbReference type="RefSeq" id="WP_040067989.1">
    <property type="nucleotide sequence ID" value="NZ_JXDG01000037.1"/>
</dbReference>
<proteinExistence type="predicted"/>
<dbReference type="AlphaFoldDB" id="A0A0C2EC33"/>
<reference evidence="1 2" key="1">
    <citation type="submission" date="2015-01" db="EMBL/GenBank/DDBJ databases">
        <title>Complete genome of Pseudomonas batumici UCM B-321 producer of the batumin antibiotic with strong antistaphilococcal and potential anticancer activity.</title>
        <authorList>
            <person name="Klochko V.V."/>
            <person name="Zelena L.B."/>
            <person name="Elena K.A."/>
            <person name="Reva O.N."/>
        </authorList>
    </citation>
    <scope>NUCLEOTIDE SEQUENCE [LARGE SCALE GENOMIC DNA]</scope>
    <source>
        <strain evidence="1 2">UCM B-321</strain>
    </source>
</reference>